<dbReference type="GeneID" id="37016500"/>
<feature type="compositionally biased region" description="Acidic residues" evidence="1">
    <location>
        <begin position="1255"/>
        <end position="1268"/>
    </location>
</feature>
<reference evidence="2 3" key="1">
    <citation type="journal article" date="2018" name="Mol. Biol. Evol.">
        <title>Broad Genomic Sampling Reveals a Smut Pathogenic Ancestry of the Fungal Clade Ustilaginomycotina.</title>
        <authorList>
            <person name="Kijpornyongpan T."/>
            <person name="Mondo S.J."/>
            <person name="Barry K."/>
            <person name="Sandor L."/>
            <person name="Lee J."/>
            <person name="Lipzen A."/>
            <person name="Pangilinan J."/>
            <person name="LaButti K."/>
            <person name="Hainaut M."/>
            <person name="Henrissat B."/>
            <person name="Grigoriev I.V."/>
            <person name="Spatafora J.W."/>
            <person name="Aime M.C."/>
        </authorList>
    </citation>
    <scope>NUCLEOTIDE SEQUENCE [LARGE SCALE GENOMIC DNA]</scope>
    <source>
        <strain evidence="2 3">MCA 4718</strain>
    </source>
</reference>
<feature type="compositionally biased region" description="Low complexity" evidence="1">
    <location>
        <begin position="1116"/>
        <end position="1125"/>
    </location>
</feature>
<feature type="compositionally biased region" description="Basic and acidic residues" evidence="1">
    <location>
        <begin position="102"/>
        <end position="131"/>
    </location>
</feature>
<feature type="compositionally biased region" description="Basic and acidic residues" evidence="1">
    <location>
        <begin position="989"/>
        <end position="1020"/>
    </location>
</feature>
<dbReference type="Proteomes" id="UP000245942">
    <property type="component" value="Unassembled WGS sequence"/>
</dbReference>
<feature type="region of interest" description="Disordered" evidence="1">
    <location>
        <begin position="243"/>
        <end position="277"/>
    </location>
</feature>
<name>A0A316UHA3_9BASI</name>
<organism evidence="2 3">
    <name type="scientific">Pseudomicrostroma glucosiphilum</name>
    <dbReference type="NCBI Taxonomy" id="1684307"/>
    <lineage>
        <taxon>Eukaryota</taxon>
        <taxon>Fungi</taxon>
        <taxon>Dikarya</taxon>
        <taxon>Basidiomycota</taxon>
        <taxon>Ustilaginomycotina</taxon>
        <taxon>Exobasidiomycetes</taxon>
        <taxon>Microstromatales</taxon>
        <taxon>Microstromatales incertae sedis</taxon>
        <taxon>Pseudomicrostroma</taxon>
    </lineage>
</organism>
<keyword evidence="3" id="KW-1185">Reference proteome</keyword>
<feature type="compositionally biased region" description="Acidic residues" evidence="1">
    <location>
        <begin position="1223"/>
        <end position="1244"/>
    </location>
</feature>
<dbReference type="EMBL" id="KZ819321">
    <property type="protein sequence ID" value="PWN24284.1"/>
    <property type="molecule type" value="Genomic_DNA"/>
</dbReference>
<feature type="compositionally biased region" description="Gly residues" evidence="1">
    <location>
        <begin position="936"/>
        <end position="946"/>
    </location>
</feature>
<evidence type="ECO:0000256" key="1">
    <source>
        <dbReference type="SAM" id="MobiDB-lite"/>
    </source>
</evidence>
<dbReference type="RefSeq" id="XP_025351444.1">
    <property type="nucleotide sequence ID" value="XM_025494766.1"/>
</dbReference>
<sequence length="1289" mass="135592">MSTRDRFLSSLSTAQDDFFKAVNQHIAAARSGGNPDSSAQGSGSNAPTPAAAAASSSSSTHPGSTAPLPTYAPQPSSGAPRVPEAVLRAPPGQAQQAIDSNPRSRLENPHLPEQERRRAAEQMRKEQEMLHRTATQHSQQQQQSQPSQLRPLPGAGGAALRAQKELARGLKRTHSYAANNGKVVVDLFTQPQRSPTFMGGSAERGRGAMNGQVVVFANDGDRVGAVRLKIKAVSTISVPRSYLPPSEDPNKRSAGAMPSNTPVNLVGRSPRSEPTQNREHLILQLERVLWNPEAADQSMVLRSTDTANGPPKEPDPTIWKAGRHAFPFKIDLPSKSQDGTDLPPSFVFLADARANGPATQASVNTGGQLGGHLLAAKKWLAEAAVGGLRDGEWASIKWYVKVTVERPGFLKSNDRVFVPFVYLPSPPAKLPSTVLPNRLRLSAQARQDPLTPGAKMVEPIATWGRSQLDLDPAAKNIKGAKAKQAAVASSSEKSNGSSLFSRMFKTPIVANGTKVEPGQPAWSIAMPNEPSIWPLRSTIPFEIRLDNASPSSMQQPIQPPSVGLFLRVTLINPSKSFLGGKNIPSSAIETRLISVAKVFTDPNAAAGRGNTLVWRGLLDLPPQASPCFDSLLTQAEYFVAVEGPTTSGNSAAARLGGMGGSGRLIWAQTIILVCPLPLAVKPVRPVKGSTRARRAIQRRARPRPSRGPSPTGFVAGAPPARYVSEKEKYSGRPGPHEQQEVQPGSGGSGSDDGLGGPTGALPPQASTGRPLRPSASRRTSSHATAAGKSRQFSSTSNSKEEHRAQAIASAHALGYPESPGETTVVGRKSRTGEPRQLPPNGSRRSSAAPSITSSSGHSSSQHAAAAAAAGGSRRPSATALGMTPNAVTASGSGSGNGGPGYAYGASGSAFMPFDASPFRNEKRDEKRASASAVPYDGGGGGGGSGGYREKLGGPRRGSYPPEELFARPRRTDSPVGMPAATAPPRRNRAPSERGWEERDRDRDRDRERERDRKREQEREGLSLSRPTSPRADPSPPLPHGAAAAPRPTRGTMGSRRSSARVPSRPVSPTSPSPPPPPPHGHAMLPPPPQHHSRPPAVTQSHTHTHTSARPSRRGYTSSSTTAAAGVGTGTGTGAGMEGTPSASRTSSFRSRTERSASASASTRGTGTVAAGPAHVPSSRRTGTGTGMGRSARRARAPSESSLSPSEGEDERQQQVGRGSEVDYSSEGEGEAEEEEPEVDDEAWDFDAASRAALGEDGEIFADDLDGEGLDGGMDLPPSYFEATGMRDED</sequence>
<feature type="region of interest" description="Disordered" evidence="1">
    <location>
        <begin position="685"/>
        <end position="1289"/>
    </location>
</feature>
<feature type="compositionally biased region" description="Low complexity" evidence="1">
    <location>
        <begin position="774"/>
        <end position="786"/>
    </location>
</feature>
<dbReference type="OrthoDB" id="3365616at2759"/>
<dbReference type="InterPro" id="IPR014752">
    <property type="entry name" value="Arrestin-like_C"/>
</dbReference>
<dbReference type="STRING" id="1684307.A0A316UHA3"/>
<feature type="compositionally biased region" description="Low complexity" evidence="1">
    <location>
        <begin position="842"/>
        <end position="879"/>
    </location>
</feature>
<evidence type="ECO:0000313" key="3">
    <source>
        <dbReference type="Proteomes" id="UP000245942"/>
    </source>
</evidence>
<gene>
    <name evidence="2" type="ORF">BCV69DRAFT_310111</name>
</gene>
<dbReference type="Gene3D" id="2.60.40.640">
    <property type="match status" value="1"/>
</dbReference>
<feature type="compositionally biased region" description="Gly residues" evidence="1">
    <location>
        <begin position="1126"/>
        <end position="1136"/>
    </location>
</feature>
<feature type="compositionally biased region" description="Basic and acidic residues" evidence="1">
    <location>
        <begin position="723"/>
        <end position="739"/>
    </location>
</feature>
<feature type="compositionally biased region" description="Low complexity" evidence="1">
    <location>
        <begin position="41"/>
        <end position="66"/>
    </location>
</feature>
<feature type="compositionally biased region" description="Basic and acidic residues" evidence="1">
    <location>
        <begin position="919"/>
        <end position="928"/>
    </location>
</feature>
<feature type="compositionally biased region" description="Low complexity" evidence="1">
    <location>
        <begin position="1141"/>
        <end position="1182"/>
    </location>
</feature>
<feature type="compositionally biased region" description="Gly residues" evidence="1">
    <location>
        <begin position="744"/>
        <end position="758"/>
    </location>
</feature>
<proteinExistence type="predicted"/>
<feature type="compositionally biased region" description="Pro residues" evidence="1">
    <location>
        <begin position="1068"/>
        <end position="1089"/>
    </location>
</feature>
<accession>A0A316UHA3</accession>
<feature type="compositionally biased region" description="Low complexity" evidence="1">
    <location>
        <begin position="1053"/>
        <end position="1067"/>
    </location>
</feature>
<feature type="compositionally biased region" description="Basic residues" evidence="1">
    <location>
        <begin position="1102"/>
        <end position="1112"/>
    </location>
</feature>
<feature type="compositionally biased region" description="Gly residues" evidence="1">
    <location>
        <begin position="892"/>
        <end position="901"/>
    </location>
</feature>
<feature type="compositionally biased region" description="Low complexity" evidence="1">
    <location>
        <begin position="136"/>
        <end position="161"/>
    </location>
</feature>
<feature type="region of interest" description="Disordered" evidence="1">
    <location>
        <begin position="27"/>
        <end position="161"/>
    </location>
</feature>
<protein>
    <submittedName>
        <fullName evidence="2">Uncharacterized protein</fullName>
    </submittedName>
</protein>
<evidence type="ECO:0000313" key="2">
    <source>
        <dbReference type="EMBL" id="PWN24284.1"/>
    </source>
</evidence>
<feature type="compositionally biased region" description="Basic residues" evidence="1">
    <location>
        <begin position="690"/>
        <end position="704"/>
    </location>
</feature>